<dbReference type="EMBL" id="VSSQ01053885">
    <property type="protein sequence ID" value="MPN07876.1"/>
    <property type="molecule type" value="Genomic_DNA"/>
</dbReference>
<evidence type="ECO:0000259" key="1">
    <source>
        <dbReference type="PROSITE" id="PS51379"/>
    </source>
</evidence>
<proteinExistence type="predicted"/>
<dbReference type="Pfam" id="PF12838">
    <property type="entry name" value="Fer4_7"/>
    <property type="match status" value="1"/>
</dbReference>
<comment type="caution">
    <text evidence="2">The sequence shown here is derived from an EMBL/GenBank/DDBJ whole genome shotgun (WGS) entry which is preliminary data.</text>
</comment>
<gene>
    <name evidence="2" type="primary">rsxB_102</name>
    <name evidence="2" type="ORF">SDC9_155148</name>
</gene>
<dbReference type="SUPFAM" id="SSF54862">
    <property type="entry name" value="4Fe-4S ferredoxins"/>
    <property type="match status" value="2"/>
</dbReference>
<protein>
    <submittedName>
        <fullName evidence="2">Electron transport complex subunit RsxB</fullName>
    </submittedName>
</protein>
<accession>A0A645F2L7</accession>
<dbReference type="InterPro" id="IPR017896">
    <property type="entry name" value="4Fe4S_Fe-S-bd"/>
</dbReference>
<feature type="domain" description="4Fe-4S ferredoxin-type" evidence="1">
    <location>
        <begin position="37"/>
        <end position="66"/>
    </location>
</feature>
<dbReference type="Pfam" id="PF00037">
    <property type="entry name" value="Fer4"/>
    <property type="match status" value="1"/>
</dbReference>
<feature type="domain" description="4Fe-4S ferredoxin-type" evidence="1">
    <location>
        <begin position="80"/>
        <end position="110"/>
    </location>
</feature>
<dbReference type="InterPro" id="IPR017900">
    <property type="entry name" value="4Fe4S_Fe_S_CS"/>
</dbReference>
<dbReference type="CDD" id="cd10549">
    <property type="entry name" value="MtMvhB_like"/>
    <property type="match status" value="1"/>
</dbReference>
<evidence type="ECO:0000313" key="2">
    <source>
        <dbReference type="EMBL" id="MPN07876.1"/>
    </source>
</evidence>
<dbReference type="PANTHER" id="PTHR43560:SF1">
    <property type="entry name" value="ION-TRANSLOCATING OXIDOREDUCTASE COMPLEX SUBUNIT B"/>
    <property type="match status" value="1"/>
</dbReference>
<feature type="domain" description="4Fe-4S ferredoxin-type" evidence="1">
    <location>
        <begin position="17"/>
        <end position="36"/>
    </location>
</feature>
<reference evidence="2" key="1">
    <citation type="submission" date="2019-08" db="EMBL/GenBank/DDBJ databases">
        <authorList>
            <person name="Kucharzyk K."/>
            <person name="Murdoch R.W."/>
            <person name="Higgins S."/>
            <person name="Loffler F."/>
        </authorList>
    </citation>
    <scope>NUCLEOTIDE SEQUENCE</scope>
</reference>
<dbReference type="Pfam" id="PF12800">
    <property type="entry name" value="Fer4_4"/>
    <property type="match status" value="1"/>
</dbReference>
<dbReference type="InterPro" id="IPR050395">
    <property type="entry name" value="4Fe4S_Ferredoxin_RnfB"/>
</dbReference>
<sequence>MASHLAGGGAKSCSYGCLGLGSCVKACPFNAISIVDGIAVVDQETCVACGNCVSACPKHLIELLPINKKVKVQCNSKDTGKVVVSNCSNGCIACKICEKSCNFDAIKVIDNLAVIDYDKCKNCGVCANKCPKHVITGAKPAPVETVATAAASE</sequence>
<dbReference type="PROSITE" id="PS00198">
    <property type="entry name" value="4FE4S_FER_1"/>
    <property type="match status" value="2"/>
</dbReference>
<feature type="domain" description="4Fe-4S ferredoxin-type" evidence="1">
    <location>
        <begin position="111"/>
        <end position="140"/>
    </location>
</feature>
<dbReference type="PANTHER" id="PTHR43560">
    <property type="entry name" value="ION-TRANSLOCATING OXIDOREDUCTASE COMPLEX SUBUNIT B"/>
    <property type="match status" value="1"/>
</dbReference>
<organism evidence="2">
    <name type="scientific">bioreactor metagenome</name>
    <dbReference type="NCBI Taxonomy" id="1076179"/>
    <lineage>
        <taxon>unclassified sequences</taxon>
        <taxon>metagenomes</taxon>
        <taxon>ecological metagenomes</taxon>
    </lineage>
</organism>
<dbReference type="PROSITE" id="PS51379">
    <property type="entry name" value="4FE4S_FER_2"/>
    <property type="match status" value="4"/>
</dbReference>
<dbReference type="AlphaFoldDB" id="A0A645F2L7"/>
<dbReference type="Gene3D" id="3.30.70.20">
    <property type="match status" value="2"/>
</dbReference>
<name>A0A645F2L7_9ZZZZ</name>